<evidence type="ECO:0000259" key="7">
    <source>
        <dbReference type="PROSITE" id="PS50850"/>
    </source>
</evidence>
<dbReference type="SUPFAM" id="SSF103473">
    <property type="entry name" value="MFS general substrate transporter"/>
    <property type="match status" value="1"/>
</dbReference>
<evidence type="ECO:0000313" key="8">
    <source>
        <dbReference type="EMBL" id="KAL3422157.1"/>
    </source>
</evidence>
<name>A0ABR4PFQ0_9HELO</name>
<organism evidence="8 9">
    <name type="scientific">Phlyctema vagabunda</name>
    <dbReference type="NCBI Taxonomy" id="108571"/>
    <lineage>
        <taxon>Eukaryota</taxon>
        <taxon>Fungi</taxon>
        <taxon>Dikarya</taxon>
        <taxon>Ascomycota</taxon>
        <taxon>Pezizomycotina</taxon>
        <taxon>Leotiomycetes</taxon>
        <taxon>Helotiales</taxon>
        <taxon>Dermateaceae</taxon>
        <taxon>Phlyctema</taxon>
    </lineage>
</organism>
<dbReference type="Pfam" id="PF07690">
    <property type="entry name" value="MFS_1"/>
    <property type="match status" value="1"/>
</dbReference>
<evidence type="ECO:0000256" key="6">
    <source>
        <dbReference type="SAM" id="Phobius"/>
    </source>
</evidence>
<feature type="transmembrane region" description="Helical" evidence="6">
    <location>
        <begin position="123"/>
        <end position="142"/>
    </location>
</feature>
<evidence type="ECO:0000256" key="3">
    <source>
        <dbReference type="ARBA" id="ARBA00022692"/>
    </source>
</evidence>
<comment type="caution">
    <text evidence="8">The sequence shown here is derived from an EMBL/GenBank/DDBJ whole genome shotgun (WGS) entry which is preliminary data.</text>
</comment>
<keyword evidence="5 6" id="KW-0472">Membrane</keyword>
<dbReference type="Proteomes" id="UP001629113">
    <property type="component" value="Unassembled WGS sequence"/>
</dbReference>
<feature type="transmembrane region" description="Helical" evidence="6">
    <location>
        <begin position="186"/>
        <end position="207"/>
    </location>
</feature>
<feature type="transmembrane region" description="Helical" evidence="6">
    <location>
        <begin position="154"/>
        <end position="174"/>
    </location>
</feature>
<dbReference type="InterPro" id="IPR011701">
    <property type="entry name" value="MFS"/>
</dbReference>
<proteinExistence type="predicted"/>
<keyword evidence="3 6" id="KW-0812">Transmembrane</keyword>
<dbReference type="PANTHER" id="PTHR42718">
    <property type="entry name" value="MAJOR FACILITATOR SUPERFAMILY MULTIDRUG TRANSPORTER MFSC"/>
    <property type="match status" value="1"/>
</dbReference>
<evidence type="ECO:0000256" key="2">
    <source>
        <dbReference type="ARBA" id="ARBA00022448"/>
    </source>
</evidence>
<keyword evidence="9" id="KW-1185">Reference proteome</keyword>
<evidence type="ECO:0000256" key="1">
    <source>
        <dbReference type="ARBA" id="ARBA00004141"/>
    </source>
</evidence>
<feature type="transmembrane region" description="Helical" evidence="6">
    <location>
        <begin position="392"/>
        <end position="412"/>
    </location>
</feature>
<feature type="transmembrane region" description="Helical" evidence="6">
    <location>
        <begin position="96"/>
        <end position="116"/>
    </location>
</feature>
<reference evidence="8 9" key="1">
    <citation type="submission" date="2024-06" db="EMBL/GenBank/DDBJ databases">
        <title>Complete genome of Phlyctema vagabunda strain 19-DSS-EL-015.</title>
        <authorList>
            <person name="Fiorenzani C."/>
        </authorList>
    </citation>
    <scope>NUCLEOTIDE SEQUENCE [LARGE SCALE GENOMIC DNA]</scope>
    <source>
        <strain evidence="8 9">19-DSS-EL-015</strain>
    </source>
</reference>
<feature type="transmembrane region" description="Helical" evidence="6">
    <location>
        <begin position="364"/>
        <end position="380"/>
    </location>
</feature>
<comment type="subcellular location">
    <subcellularLocation>
        <location evidence="1">Membrane</location>
        <topology evidence="1">Multi-pass membrane protein</topology>
    </subcellularLocation>
</comment>
<feature type="transmembrane region" description="Helical" evidence="6">
    <location>
        <begin position="501"/>
        <end position="521"/>
    </location>
</feature>
<dbReference type="Gene3D" id="1.20.1720.10">
    <property type="entry name" value="Multidrug resistance protein D"/>
    <property type="match status" value="1"/>
</dbReference>
<dbReference type="PROSITE" id="PS50850">
    <property type="entry name" value="MFS"/>
    <property type="match status" value="1"/>
</dbReference>
<feature type="transmembrane region" description="Helical" evidence="6">
    <location>
        <begin position="59"/>
        <end position="84"/>
    </location>
</feature>
<evidence type="ECO:0000256" key="4">
    <source>
        <dbReference type="ARBA" id="ARBA00022989"/>
    </source>
</evidence>
<keyword evidence="2" id="KW-0813">Transport</keyword>
<dbReference type="Gene3D" id="1.20.1250.20">
    <property type="entry name" value="MFS general substrate transporter like domains"/>
    <property type="match status" value="1"/>
</dbReference>
<evidence type="ECO:0000313" key="9">
    <source>
        <dbReference type="Proteomes" id="UP001629113"/>
    </source>
</evidence>
<feature type="transmembrane region" description="Helical" evidence="6">
    <location>
        <begin position="213"/>
        <end position="233"/>
    </location>
</feature>
<feature type="transmembrane region" description="Helical" evidence="6">
    <location>
        <begin position="254"/>
        <end position="272"/>
    </location>
</feature>
<protein>
    <submittedName>
        <fullName evidence="8">Efflux transporter</fullName>
    </submittedName>
</protein>
<gene>
    <name evidence="8" type="ORF">PVAG01_06313</name>
</gene>
<evidence type="ECO:0000256" key="5">
    <source>
        <dbReference type="ARBA" id="ARBA00023136"/>
    </source>
</evidence>
<accession>A0ABR4PFQ0</accession>
<dbReference type="EMBL" id="JBFCZG010000005">
    <property type="protein sequence ID" value="KAL3422157.1"/>
    <property type="molecule type" value="Genomic_DNA"/>
</dbReference>
<feature type="transmembrane region" description="Helical" evidence="6">
    <location>
        <begin position="284"/>
        <end position="306"/>
    </location>
</feature>
<sequence length="531" mass="56710">MQLLPIMQTQLLTAVKNMFTTHPKLHQVDPSTVEAARPQVEHAGGSENGATIRHFLPMVLILTGAAFLNIASVTSTVILLPTISRELGVPQERQQWLINSYTITSGCLLLLFGKLGDVFGKRLIFLFGGLLVTVTSIATAFSPNEICFNVMRSMQGVGAAANVPTAMGIIGVTVPPGKFQNMSISIFAAGAPIGALAGNLLGGILAQYAHWTLVFYVISGFSAIITIAGFFVISNDVPSAFAESRTKLIVDIDWVGAFLVTAGLLLLITGVSEGNDPVVGWNAYLAPALMVVSVLMLACFAAWEYYLEQSTTRTPLMSVAVFKKKTFSICLVIMLLFWPAFNNFLVFATYFYQDYQHLSPIQTTVRFIPSGIVGIAASLITGKIMHRVSASVLLAAGTACTAIACLLFAVPIPASTTYWAYGFEGIVISVFGADVIYPSIQVVISHSLPQHEQALAGAIVDTAAQVGKALGLSLASTIFTAVQERGKKQPPQLMSVHAAQYFGFACCTTCMILAIVGLRGLGRIGNDRKRG</sequence>
<feature type="domain" description="Major facilitator superfamily (MFS) profile" evidence="7">
    <location>
        <begin position="58"/>
        <end position="531"/>
    </location>
</feature>
<keyword evidence="4 6" id="KW-1133">Transmembrane helix</keyword>
<dbReference type="InterPro" id="IPR020846">
    <property type="entry name" value="MFS_dom"/>
</dbReference>
<dbReference type="InterPro" id="IPR036259">
    <property type="entry name" value="MFS_trans_sf"/>
</dbReference>
<feature type="transmembrane region" description="Helical" evidence="6">
    <location>
        <begin position="327"/>
        <end position="352"/>
    </location>
</feature>
<dbReference type="PANTHER" id="PTHR42718:SF9">
    <property type="entry name" value="MAJOR FACILITATOR SUPERFAMILY MULTIDRUG TRANSPORTER MFSC"/>
    <property type="match status" value="1"/>
</dbReference>